<name>A0A914D873_9BILA</name>
<sequence length="110" mass="12604">MPREEIEDFLNSCDQALIQLMKKMGFRQNKINASSSSLRQKILTVLLESDILTADTYADGDAKSNPKEELEKTDTELMERSNQMIKLLLRQLLDKDQELKMLKDRTAGAI</sequence>
<reference evidence="2" key="1">
    <citation type="submission" date="2022-11" db="UniProtKB">
        <authorList>
            <consortium name="WormBaseParasite"/>
        </authorList>
    </citation>
    <scope>IDENTIFICATION</scope>
</reference>
<organism evidence="1 2">
    <name type="scientific">Acrobeloides nanus</name>
    <dbReference type="NCBI Taxonomy" id="290746"/>
    <lineage>
        <taxon>Eukaryota</taxon>
        <taxon>Metazoa</taxon>
        <taxon>Ecdysozoa</taxon>
        <taxon>Nematoda</taxon>
        <taxon>Chromadorea</taxon>
        <taxon>Rhabditida</taxon>
        <taxon>Tylenchina</taxon>
        <taxon>Cephalobomorpha</taxon>
        <taxon>Cephaloboidea</taxon>
        <taxon>Cephalobidae</taxon>
        <taxon>Acrobeloides</taxon>
    </lineage>
</organism>
<evidence type="ECO:0000313" key="1">
    <source>
        <dbReference type="Proteomes" id="UP000887540"/>
    </source>
</evidence>
<dbReference type="Proteomes" id="UP000887540">
    <property type="component" value="Unplaced"/>
</dbReference>
<dbReference type="AlphaFoldDB" id="A0A914D873"/>
<keyword evidence="1" id="KW-1185">Reference proteome</keyword>
<evidence type="ECO:0000313" key="2">
    <source>
        <dbReference type="WBParaSite" id="ACRNAN_scaffold1967.g12941.t1"/>
    </source>
</evidence>
<accession>A0A914D873</accession>
<dbReference type="WBParaSite" id="ACRNAN_scaffold1967.g12941.t1">
    <property type="protein sequence ID" value="ACRNAN_scaffold1967.g12941.t1"/>
    <property type="gene ID" value="ACRNAN_scaffold1967.g12941"/>
</dbReference>
<proteinExistence type="predicted"/>
<protein>
    <submittedName>
        <fullName evidence="2">Uncharacterized protein</fullName>
    </submittedName>
</protein>